<reference evidence="4 5" key="1">
    <citation type="submission" date="2017-05" db="EMBL/GenBank/DDBJ databases">
        <authorList>
            <person name="Varghese N."/>
            <person name="Submissions S."/>
        </authorList>
    </citation>
    <scope>NUCLEOTIDE SEQUENCE [LARGE SCALE GENOMIC DNA]</scope>
    <source>
        <strain evidence="4 5">DSM 21194</strain>
    </source>
</reference>
<dbReference type="PANTHER" id="PTHR42915:SF1">
    <property type="entry name" value="PEPTIDOGLYCAN BETA-N-ACETYLMURAMIDASE NAMZ"/>
    <property type="match status" value="1"/>
</dbReference>
<dbReference type="Pfam" id="PF20732">
    <property type="entry name" value="NamZ_C"/>
    <property type="match status" value="1"/>
</dbReference>
<evidence type="ECO:0000313" key="5">
    <source>
        <dbReference type="Proteomes" id="UP000317593"/>
    </source>
</evidence>
<dbReference type="PROSITE" id="PS51257">
    <property type="entry name" value="PROKAR_LIPOPROTEIN"/>
    <property type="match status" value="1"/>
</dbReference>
<dbReference type="InterPro" id="IPR008302">
    <property type="entry name" value="NamZ"/>
</dbReference>
<dbReference type="InterPro" id="IPR048502">
    <property type="entry name" value="NamZ_N"/>
</dbReference>
<dbReference type="GO" id="GO:0033922">
    <property type="term" value="F:peptidoglycan beta-N-acetylmuramidase activity"/>
    <property type="evidence" value="ECO:0007669"/>
    <property type="project" value="InterPro"/>
</dbReference>
<dbReference type="EMBL" id="FXTH01000012">
    <property type="protein sequence ID" value="SMO77456.1"/>
    <property type="molecule type" value="Genomic_DNA"/>
</dbReference>
<dbReference type="PIRSF" id="PIRSF016719">
    <property type="entry name" value="UCP016719"/>
    <property type="match status" value="1"/>
</dbReference>
<evidence type="ECO:0000259" key="2">
    <source>
        <dbReference type="Pfam" id="PF07075"/>
    </source>
</evidence>
<dbReference type="Pfam" id="PF07075">
    <property type="entry name" value="NamZ_N"/>
    <property type="match status" value="1"/>
</dbReference>
<protein>
    <submittedName>
        <fullName evidence="4">Uncharacterized conserved protein YbbC, DUF1343 family</fullName>
    </submittedName>
</protein>
<accession>A0A521E0G6</accession>
<dbReference type="PANTHER" id="PTHR42915">
    <property type="entry name" value="HYPOTHETICAL 460 KDA PROTEIN IN FEUA-SIGW INTERGENIC REGION [PRECURSOR]"/>
    <property type="match status" value="1"/>
</dbReference>
<gene>
    <name evidence="4" type="ORF">SAMN06265218_112144</name>
</gene>
<feature type="signal peptide" evidence="1">
    <location>
        <begin position="1"/>
        <end position="19"/>
    </location>
</feature>
<evidence type="ECO:0000259" key="3">
    <source>
        <dbReference type="Pfam" id="PF20732"/>
    </source>
</evidence>
<dbReference type="AlphaFoldDB" id="A0A521E0G6"/>
<dbReference type="OrthoDB" id="9801061at2"/>
<feature type="chain" id="PRO_5021929068" evidence="1">
    <location>
        <begin position="20"/>
        <end position="409"/>
    </location>
</feature>
<keyword evidence="5" id="KW-1185">Reference proteome</keyword>
<proteinExistence type="predicted"/>
<evidence type="ECO:0000313" key="4">
    <source>
        <dbReference type="EMBL" id="SMO77456.1"/>
    </source>
</evidence>
<organism evidence="4 5">
    <name type="scientific">Fodinibius sediminis</name>
    <dbReference type="NCBI Taxonomy" id="1214077"/>
    <lineage>
        <taxon>Bacteria</taxon>
        <taxon>Pseudomonadati</taxon>
        <taxon>Balneolota</taxon>
        <taxon>Balneolia</taxon>
        <taxon>Balneolales</taxon>
        <taxon>Balneolaceae</taxon>
        <taxon>Fodinibius</taxon>
    </lineage>
</organism>
<feature type="domain" description="Peptidoglycan beta-N-acetylmuramidase NamZ N-terminal" evidence="2">
    <location>
        <begin position="47"/>
        <end position="250"/>
    </location>
</feature>
<dbReference type="Proteomes" id="UP000317593">
    <property type="component" value="Unassembled WGS sequence"/>
</dbReference>
<evidence type="ECO:0000256" key="1">
    <source>
        <dbReference type="SAM" id="SignalP"/>
    </source>
</evidence>
<dbReference type="InterPro" id="IPR048503">
    <property type="entry name" value="NamZ_C"/>
</dbReference>
<dbReference type="Gene3D" id="3.40.50.12170">
    <property type="entry name" value="Uncharacterised protein PF07075, DUF1343"/>
    <property type="match status" value="1"/>
</dbReference>
<feature type="domain" description="Peptidoglycan beta-N-acetylmuramidase NamZ C-terminal" evidence="3">
    <location>
        <begin position="254"/>
        <end position="408"/>
    </location>
</feature>
<name>A0A521E0G6_9BACT</name>
<keyword evidence="1" id="KW-0732">Signal</keyword>
<dbReference type="Gene3D" id="3.90.1150.140">
    <property type="match status" value="1"/>
</dbReference>
<sequence length="409" mass="45553">MRMRFLLLLLLTFSFACQSFPSKSPDVKVGAQVLIDQHLDELEGKRVGLVMNPTARVEGKHMLDTLLARDVNVTALFAAEHGFRGDAGAGETIEDGVDQATGLPVYSLYGDTKRPTAEMLEQVDVLLFDMQDVGARFYTYNVTMGNVMEAASEQGVPVWVLDRPNPAGGDYISGWMLQEEHQSFVGAYPVPMAHGMTLGELARMMVGEQWIEHAGKSTLRVIPMEGWERSMQWPETGLEWIPPSPNLPTFKHAFVYLGTVLFEGMNISEGRGTPDPFMMIGSPSTELTTSHIAPLRRTFEGVNIERISFRPKSMPGKAPNPKFEGEQCHGVELQITNIGKVDPIALGARLLTAMLDATPNAELSDFIEKLSGIDKSELLRQLEEETYPEQWEKTAQQFSRLRAPYLLYE</sequence>
<dbReference type="RefSeq" id="WP_142715179.1">
    <property type="nucleotide sequence ID" value="NZ_FXTH01000012.1"/>
</dbReference>